<keyword evidence="5" id="KW-1185">Reference proteome</keyword>
<dbReference type="InterPro" id="IPR050097">
    <property type="entry name" value="Ferredoxin-NADP_redctase_2"/>
</dbReference>
<keyword evidence="1" id="KW-0285">Flavoprotein</keyword>
<feature type="domain" description="FAD/NAD(P)-binding" evidence="3">
    <location>
        <begin position="6"/>
        <end position="127"/>
    </location>
</feature>
<dbReference type="AlphaFoldDB" id="A0A285ZWS0"/>
<keyword evidence="2" id="KW-0560">Oxidoreductase</keyword>
<dbReference type="PRINTS" id="PR00368">
    <property type="entry name" value="FADPNR"/>
</dbReference>
<evidence type="ECO:0000313" key="4">
    <source>
        <dbReference type="EMBL" id="SOD14086.1"/>
    </source>
</evidence>
<organism evidence="4 5">
    <name type="scientific">Pedobacter xixiisoli</name>
    <dbReference type="NCBI Taxonomy" id="1476464"/>
    <lineage>
        <taxon>Bacteria</taxon>
        <taxon>Pseudomonadati</taxon>
        <taxon>Bacteroidota</taxon>
        <taxon>Sphingobacteriia</taxon>
        <taxon>Sphingobacteriales</taxon>
        <taxon>Sphingobacteriaceae</taxon>
        <taxon>Pedobacter</taxon>
    </lineage>
</organism>
<dbReference type="Pfam" id="PF07992">
    <property type="entry name" value="Pyr_redox_2"/>
    <property type="match status" value="2"/>
</dbReference>
<sequence length="308" mass="33370">MREPQFDTIIIGGSYAGLSAALSLGRLSKQVMIIDAGNPCNQTAPKSYNFLTQNGNIPKKILEVARQQVLAYTGVNFRNDQVIKLQGTDGDFEVFTKAGHSFSAKKVLFATGVRDILPRISGYSNCWGISIVHCPYCHGYEFSGKTAAIYAVGESARQLVNLLSPMHPNLTLIGRNGDQDFEFGDKVKMINQEISSIHHLNGQLSAVTFDNGNRLDIEVLYTDPNFEQHSDLPEAIGLKMTDKNLIYIGSNQQTSIAGIYACGDCTSLMRSIASAVASGNLAGAIINKALSEAYMTEVAGDKTSCLDK</sequence>
<accession>A0A285ZWS0</accession>
<evidence type="ECO:0000256" key="2">
    <source>
        <dbReference type="ARBA" id="ARBA00023002"/>
    </source>
</evidence>
<dbReference type="SUPFAM" id="SSF51905">
    <property type="entry name" value="FAD/NAD(P)-binding domain"/>
    <property type="match status" value="1"/>
</dbReference>
<dbReference type="GO" id="GO:0016491">
    <property type="term" value="F:oxidoreductase activity"/>
    <property type="evidence" value="ECO:0007669"/>
    <property type="project" value="UniProtKB-KW"/>
</dbReference>
<dbReference type="RefSeq" id="WP_097130276.1">
    <property type="nucleotide sequence ID" value="NZ_OCMT01000002.1"/>
</dbReference>
<dbReference type="EMBL" id="OCMT01000002">
    <property type="protein sequence ID" value="SOD14086.1"/>
    <property type="molecule type" value="Genomic_DNA"/>
</dbReference>
<reference evidence="5" key="1">
    <citation type="submission" date="2017-09" db="EMBL/GenBank/DDBJ databases">
        <authorList>
            <person name="Varghese N."/>
            <person name="Submissions S."/>
        </authorList>
    </citation>
    <scope>NUCLEOTIDE SEQUENCE [LARGE SCALE GENOMIC DNA]</scope>
    <source>
        <strain evidence="5">CGMCC 1.12803</strain>
    </source>
</reference>
<dbReference type="InterPro" id="IPR023753">
    <property type="entry name" value="FAD/NAD-binding_dom"/>
</dbReference>
<evidence type="ECO:0000256" key="1">
    <source>
        <dbReference type="ARBA" id="ARBA00022630"/>
    </source>
</evidence>
<proteinExistence type="predicted"/>
<name>A0A285ZWS0_9SPHI</name>
<gene>
    <name evidence="4" type="ORF">SAMN06297358_1396</name>
</gene>
<feature type="domain" description="FAD/NAD(P)-binding" evidence="3">
    <location>
        <begin position="191"/>
        <end position="279"/>
    </location>
</feature>
<dbReference type="InterPro" id="IPR036188">
    <property type="entry name" value="FAD/NAD-bd_sf"/>
</dbReference>
<evidence type="ECO:0000259" key="3">
    <source>
        <dbReference type="Pfam" id="PF07992"/>
    </source>
</evidence>
<evidence type="ECO:0000313" key="5">
    <source>
        <dbReference type="Proteomes" id="UP000219281"/>
    </source>
</evidence>
<dbReference type="Proteomes" id="UP000219281">
    <property type="component" value="Unassembled WGS sequence"/>
</dbReference>
<dbReference type="Gene3D" id="3.50.50.60">
    <property type="entry name" value="FAD/NAD(P)-binding domain"/>
    <property type="match status" value="2"/>
</dbReference>
<protein>
    <submittedName>
        <fullName evidence="4">Thioredoxin reductase</fullName>
    </submittedName>
</protein>
<dbReference type="PANTHER" id="PTHR48105">
    <property type="entry name" value="THIOREDOXIN REDUCTASE 1-RELATED-RELATED"/>
    <property type="match status" value="1"/>
</dbReference>
<dbReference type="OrthoDB" id="9806179at2"/>
<dbReference type="PRINTS" id="PR00469">
    <property type="entry name" value="PNDRDTASEII"/>
</dbReference>